<dbReference type="Pfam" id="PF00581">
    <property type="entry name" value="Rhodanese"/>
    <property type="match status" value="1"/>
</dbReference>
<dbReference type="PANTHER" id="PTHR43031:SF17">
    <property type="entry name" value="SULFURTRANSFERASE YTWF-RELATED"/>
    <property type="match status" value="1"/>
</dbReference>
<dbReference type="SUPFAM" id="SSF52821">
    <property type="entry name" value="Rhodanese/Cell cycle control phosphatase"/>
    <property type="match status" value="1"/>
</dbReference>
<accession>A0AAW4PJF6</accession>
<dbReference type="Gene3D" id="3.40.250.10">
    <property type="entry name" value="Rhodanese-like domain"/>
    <property type="match status" value="1"/>
</dbReference>
<dbReference type="Proteomes" id="UP001430455">
    <property type="component" value="Unassembled WGS sequence"/>
</dbReference>
<sequence>MTTIDPEALRAKLENGEDVCVVDIRSEENYKENHIEDSENRPIREALLSGNIEEALTELDDLPDDEELVMVCDAGVASTETARQLQDQGKDATALDGGLNAWEQSQE</sequence>
<proteinExistence type="predicted"/>
<comment type="caution">
    <text evidence="2">The sequence shown here is derived from an EMBL/GenBank/DDBJ whole genome shotgun (WGS) entry which is preliminary data.</text>
</comment>
<reference evidence="2 3" key="1">
    <citation type="submission" date="2021-06" db="EMBL/GenBank/DDBJ databases">
        <title>Halomicroarcula sp. a new haloarchaeum isolated from saline soil.</title>
        <authorList>
            <person name="Duran-Viseras A."/>
            <person name="Sanchez-Porro C."/>
            <person name="Ventosa A."/>
        </authorList>
    </citation>
    <scope>NUCLEOTIDE SEQUENCE [LARGE SCALE GENOMIC DNA]</scope>
    <source>
        <strain evidence="2 3">F27</strain>
    </source>
</reference>
<dbReference type="PANTHER" id="PTHR43031">
    <property type="entry name" value="FAD-DEPENDENT OXIDOREDUCTASE"/>
    <property type="match status" value="1"/>
</dbReference>
<dbReference type="RefSeq" id="WP_220582838.1">
    <property type="nucleotide sequence ID" value="NZ_RKLT01000048.1"/>
</dbReference>
<gene>
    <name evidence="2" type="ORF">EGH23_25725</name>
</gene>
<protein>
    <submittedName>
        <fullName evidence="2">Rhodanese-like domain-containing protein</fullName>
    </submittedName>
</protein>
<dbReference type="InterPro" id="IPR036873">
    <property type="entry name" value="Rhodanese-like_dom_sf"/>
</dbReference>
<dbReference type="AlphaFoldDB" id="A0AAW4PJF6"/>
<organism evidence="2 3">
    <name type="scientific">Haloarcula nitratireducens</name>
    <dbReference type="NCBI Taxonomy" id="2487749"/>
    <lineage>
        <taxon>Archaea</taxon>
        <taxon>Methanobacteriati</taxon>
        <taxon>Methanobacteriota</taxon>
        <taxon>Stenosarchaea group</taxon>
        <taxon>Halobacteria</taxon>
        <taxon>Halobacteriales</taxon>
        <taxon>Haloarculaceae</taxon>
        <taxon>Haloarcula</taxon>
    </lineage>
</organism>
<evidence type="ECO:0000313" key="2">
    <source>
        <dbReference type="EMBL" id="MBX0298262.1"/>
    </source>
</evidence>
<dbReference type="CDD" id="cd00158">
    <property type="entry name" value="RHOD"/>
    <property type="match status" value="1"/>
</dbReference>
<keyword evidence="3" id="KW-1185">Reference proteome</keyword>
<dbReference type="PROSITE" id="PS50206">
    <property type="entry name" value="RHODANESE_3"/>
    <property type="match status" value="1"/>
</dbReference>
<evidence type="ECO:0000259" key="1">
    <source>
        <dbReference type="PROSITE" id="PS50206"/>
    </source>
</evidence>
<feature type="domain" description="Rhodanese" evidence="1">
    <location>
        <begin position="15"/>
        <end position="107"/>
    </location>
</feature>
<dbReference type="SMART" id="SM00450">
    <property type="entry name" value="RHOD"/>
    <property type="match status" value="1"/>
</dbReference>
<dbReference type="InterPro" id="IPR001763">
    <property type="entry name" value="Rhodanese-like_dom"/>
</dbReference>
<dbReference type="EMBL" id="RKLT01000048">
    <property type="protein sequence ID" value="MBX0298262.1"/>
    <property type="molecule type" value="Genomic_DNA"/>
</dbReference>
<evidence type="ECO:0000313" key="3">
    <source>
        <dbReference type="Proteomes" id="UP001430455"/>
    </source>
</evidence>
<dbReference type="InterPro" id="IPR050229">
    <property type="entry name" value="GlpE_sulfurtransferase"/>
</dbReference>
<name>A0AAW4PJF6_9EURY</name>